<protein>
    <submittedName>
        <fullName evidence="3">Mg/Co/Ni transporter MgtE</fullName>
    </submittedName>
</protein>
<evidence type="ECO:0000313" key="4">
    <source>
        <dbReference type="Proteomes" id="UP000055060"/>
    </source>
</evidence>
<organism evidence="3">
    <name type="scientific">Longilinea arvoryzae</name>
    <dbReference type="NCBI Taxonomy" id="360412"/>
    <lineage>
        <taxon>Bacteria</taxon>
        <taxon>Bacillati</taxon>
        <taxon>Chloroflexota</taxon>
        <taxon>Anaerolineae</taxon>
        <taxon>Anaerolineales</taxon>
        <taxon>Anaerolineaceae</taxon>
        <taxon>Longilinea</taxon>
    </lineage>
</organism>
<evidence type="ECO:0000313" key="3">
    <source>
        <dbReference type="EMBL" id="GAP14492.1"/>
    </source>
</evidence>
<dbReference type="SUPFAM" id="SSF158791">
    <property type="entry name" value="MgtE N-terminal domain-like"/>
    <property type="match status" value="1"/>
</dbReference>
<dbReference type="SMART" id="SM00924">
    <property type="entry name" value="MgtE_N"/>
    <property type="match status" value="1"/>
</dbReference>
<dbReference type="RefSeq" id="WP_075073745.1">
    <property type="nucleotide sequence ID" value="NZ_DF967972.1"/>
</dbReference>
<dbReference type="Gene3D" id="3.10.580.10">
    <property type="entry name" value="CBS-domain"/>
    <property type="match status" value="1"/>
</dbReference>
<dbReference type="PROSITE" id="PS51371">
    <property type="entry name" value="CBS"/>
    <property type="match status" value="2"/>
</dbReference>
<dbReference type="Gene3D" id="1.25.60.10">
    <property type="entry name" value="MgtE N-terminal domain-like"/>
    <property type="match status" value="1"/>
</dbReference>
<name>A0A0S7BA72_9CHLR</name>
<accession>A0A0S7BA72</accession>
<dbReference type="PANTHER" id="PTHR43773:SF1">
    <property type="entry name" value="MAGNESIUM TRANSPORTER MGTE"/>
    <property type="match status" value="1"/>
</dbReference>
<evidence type="ECO:0000256" key="1">
    <source>
        <dbReference type="PROSITE-ProRule" id="PRU00703"/>
    </source>
</evidence>
<dbReference type="InterPro" id="IPR006668">
    <property type="entry name" value="Mg_transptr_MgtE_intracell_dom"/>
</dbReference>
<keyword evidence="4" id="KW-1185">Reference proteome</keyword>
<feature type="domain" description="CBS" evidence="2">
    <location>
        <begin position="290"/>
        <end position="353"/>
    </location>
</feature>
<dbReference type="CDD" id="cd04606">
    <property type="entry name" value="CBS_pair_Mg_transporter"/>
    <property type="match status" value="1"/>
</dbReference>
<dbReference type="PANTHER" id="PTHR43773">
    <property type="entry name" value="MAGNESIUM TRANSPORTER MGTE"/>
    <property type="match status" value="1"/>
</dbReference>
<dbReference type="Pfam" id="PF00571">
    <property type="entry name" value="CBS"/>
    <property type="match status" value="2"/>
</dbReference>
<dbReference type="InterPro" id="IPR000644">
    <property type="entry name" value="CBS_dom"/>
</dbReference>
<dbReference type="GO" id="GO:0016020">
    <property type="term" value="C:membrane"/>
    <property type="evidence" value="ECO:0007669"/>
    <property type="project" value="InterPro"/>
</dbReference>
<dbReference type="OrthoDB" id="9790355at2"/>
<dbReference type="SUPFAM" id="SSF54631">
    <property type="entry name" value="CBS-domain pair"/>
    <property type="match status" value="1"/>
</dbReference>
<sequence>MAFLSQLLGNPVTDLDGAQVGVLQDLVATTRPEISHPVVVAIVIRRNKQEMVVPYSDITVLFAHGIPLNVRRDDIHVYTPGDKDIFLVQDVLDKQIIDTDDVRVVRVNDIELVQVNGSIVASNVDISAMGILRRIGLGGIAQGFLKLVNKDIKTSFISWDDVELFSREQFMRLRVPGGKLADLHPADIANILSDMNRSQSNELLESLNLEQLADTLEEVEEDFQVSLVENMPNEKVADVLEEMSPDEAADLLAELPKERSQILIGMMEGEEAEDVRKLLAYPEDSAGGIMTTDFTTVGPDLTAGQTIQYLRENATEMEPIFYVYVIDSEEKLLGVFSLSELIFAQPDALVSDFMHKRVASVQLLDDQDHVAQMIARYNLLSIPVIDEQNVIQGIVTSDDALDKIIPTVWKKRLPRYYR</sequence>
<dbReference type="GO" id="GO:0015095">
    <property type="term" value="F:magnesium ion transmembrane transporter activity"/>
    <property type="evidence" value="ECO:0007669"/>
    <property type="project" value="InterPro"/>
</dbReference>
<dbReference type="AlphaFoldDB" id="A0A0S7BA72"/>
<keyword evidence="1" id="KW-0129">CBS domain</keyword>
<dbReference type="InterPro" id="IPR046342">
    <property type="entry name" value="CBS_dom_sf"/>
</dbReference>
<dbReference type="Pfam" id="PF03448">
    <property type="entry name" value="MgtE_N"/>
    <property type="match status" value="1"/>
</dbReference>
<dbReference type="InterPro" id="IPR038076">
    <property type="entry name" value="MgtE_N_sf"/>
</dbReference>
<dbReference type="EMBL" id="DF967972">
    <property type="protein sequence ID" value="GAP14492.1"/>
    <property type="molecule type" value="Genomic_DNA"/>
</dbReference>
<dbReference type="STRING" id="360412.LARV_02263"/>
<evidence type="ECO:0000259" key="2">
    <source>
        <dbReference type="PROSITE" id="PS51371"/>
    </source>
</evidence>
<proteinExistence type="predicted"/>
<feature type="domain" description="CBS" evidence="2">
    <location>
        <begin position="354"/>
        <end position="415"/>
    </location>
</feature>
<dbReference type="InterPro" id="IPR006669">
    <property type="entry name" value="MgtE_transporter"/>
</dbReference>
<dbReference type="Proteomes" id="UP000055060">
    <property type="component" value="Unassembled WGS sequence"/>
</dbReference>
<dbReference type="SMART" id="SM00116">
    <property type="entry name" value="CBS"/>
    <property type="match status" value="2"/>
</dbReference>
<gene>
    <name evidence="3" type="ORF">LARV_02263</name>
</gene>
<reference evidence="3" key="1">
    <citation type="submission" date="2015-07" db="EMBL/GenBank/DDBJ databases">
        <title>Draft Genome Sequences of Anaerolinea thermolimosa IMO-1, Bellilinea caldifistulae GOMI-1, Leptolinea tardivitalis YMTK-2, Levilinea saccharolytica KIBI-1,Longilinea arvoryzae KOME-1, Previously Described as Members of the Anaerolineaceae (Chloroflexi).</title>
        <authorList>
            <person name="Sekiguchi Y."/>
            <person name="Ohashi A."/>
            <person name="Matsuura N."/>
            <person name="Tourlousse M.D."/>
        </authorList>
    </citation>
    <scope>NUCLEOTIDE SEQUENCE [LARGE SCALE GENOMIC DNA]</scope>
    <source>
        <strain evidence="3">KOME-1</strain>
    </source>
</reference>